<sequence>MKLFKIDFGIKDRYRRGLAQGTRANRSPQSEASATFSNPENDHDPHHQATSPSSPSALFSAGTPSLKSRDERMEQWNELGTSSLETSAVIEEASFNNEVNSSVHPFTTAVAHPHARGSNRHVGQEYDNEYEHEQLNDGYLPSASYVSSSTKDNLSSSSYLLSPSSSYSSDDDEGSDEGSDDGSESDGSQEDDDASDQEVDSPGFSLSQARQHHRSQSQHLYQSQYLDYYGRGYNVGEHAGFLPPAPVPAIVPASDREALEQEARQRRFERHIDKRRQSLNGTQPPPAPRRKKRKKGKDLRKQVLMKNAQQLLD</sequence>
<dbReference type="GeneID" id="33572315"/>
<feature type="compositionally biased region" description="Basic and acidic residues" evidence="1">
    <location>
        <begin position="254"/>
        <end position="276"/>
    </location>
</feature>
<reference evidence="2 3" key="1">
    <citation type="submission" date="2016-07" db="EMBL/GenBank/DDBJ databases">
        <title>Pervasive Adenine N6-methylation of Active Genes in Fungi.</title>
        <authorList>
            <consortium name="DOE Joint Genome Institute"/>
            <person name="Mondo S.J."/>
            <person name="Dannebaum R.O."/>
            <person name="Kuo R.C."/>
            <person name="Labutti K."/>
            <person name="Haridas S."/>
            <person name="Kuo A."/>
            <person name="Salamov A."/>
            <person name="Ahrendt S.R."/>
            <person name="Lipzen A."/>
            <person name="Sullivan W."/>
            <person name="Andreopoulos W.B."/>
            <person name="Clum A."/>
            <person name="Lindquist E."/>
            <person name="Daum C."/>
            <person name="Ramamoorthy G.K."/>
            <person name="Gryganskyi A."/>
            <person name="Culley D."/>
            <person name="Magnuson J.K."/>
            <person name="James T.Y."/>
            <person name="O'Malley M.A."/>
            <person name="Stajich J.E."/>
            <person name="Spatafora J.W."/>
            <person name="Visel A."/>
            <person name="Grigoriev I.V."/>
        </authorList>
    </citation>
    <scope>NUCLEOTIDE SEQUENCE [LARGE SCALE GENOMIC DNA]</scope>
    <source>
        <strain evidence="2 3">NRRL 3116</strain>
    </source>
</reference>
<protein>
    <submittedName>
        <fullName evidence="2">Uncharacterized protein</fullName>
    </submittedName>
</protein>
<proteinExistence type="predicted"/>
<feature type="compositionally biased region" description="Basic residues" evidence="1">
    <location>
        <begin position="288"/>
        <end position="298"/>
    </location>
</feature>
<gene>
    <name evidence="2" type="ORF">BCR41DRAFT_424697</name>
</gene>
<comment type="caution">
    <text evidence="2">The sequence shown here is derived from an EMBL/GenBank/DDBJ whole genome shotgun (WGS) entry which is preliminary data.</text>
</comment>
<dbReference type="InParanoid" id="A0A1Y2GDB9"/>
<evidence type="ECO:0000313" key="2">
    <source>
        <dbReference type="EMBL" id="ORZ07731.1"/>
    </source>
</evidence>
<feature type="compositionally biased region" description="Polar residues" evidence="1">
    <location>
        <begin position="48"/>
        <end position="66"/>
    </location>
</feature>
<dbReference type="RefSeq" id="XP_021878097.1">
    <property type="nucleotide sequence ID" value="XM_022030473.1"/>
</dbReference>
<dbReference type="OrthoDB" id="2446237at2759"/>
<dbReference type="AlphaFoldDB" id="A0A1Y2GDB9"/>
<evidence type="ECO:0000313" key="3">
    <source>
        <dbReference type="Proteomes" id="UP000193648"/>
    </source>
</evidence>
<feature type="compositionally biased region" description="Polar residues" evidence="1">
    <location>
        <begin position="22"/>
        <end position="39"/>
    </location>
</feature>
<dbReference type="EMBL" id="MCFF01000040">
    <property type="protein sequence ID" value="ORZ07731.1"/>
    <property type="molecule type" value="Genomic_DNA"/>
</dbReference>
<feature type="region of interest" description="Disordered" evidence="1">
    <location>
        <begin position="15"/>
        <end position="80"/>
    </location>
</feature>
<accession>A0A1Y2GDB9</accession>
<feature type="compositionally biased region" description="Acidic residues" evidence="1">
    <location>
        <begin position="169"/>
        <end position="199"/>
    </location>
</feature>
<feature type="region of interest" description="Disordered" evidence="1">
    <location>
        <begin position="106"/>
        <end position="220"/>
    </location>
</feature>
<keyword evidence="3" id="KW-1185">Reference proteome</keyword>
<name>A0A1Y2GDB9_9FUNG</name>
<feature type="compositionally biased region" description="Low complexity" evidence="1">
    <location>
        <begin position="200"/>
        <end position="209"/>
    </location>
</feature>
<feature type="compositionally biased region" description="Low complexity" evidence="1">
    <location>
        <begin position="147"/>
        <end position="168"/>
    </location>
</feature>
<feature type="region of interest" description="Disordered" evidence="1">
    <location>
        <begin position="233"/>
        <end position="313"/>
    </location>
</feature>
<organism evidence="2 3">
    <name type="scientific">Lobosporangium transversale</name>
    <dbReference type="NCBI Taxonomy" id="64571"/>
    <lineage>
        <taxon>Eukaryota</taxon>
        <taxon>Fungi</taxon>
        <taxon>Fungi incertae sedis</taxon>
        <taxon>Mucoromycota</taxon>
        <taxon>Mortierellomycotina</taxon>
        <taxon>Mortierellomycetes</taxon>
        <taxon>Mortierellales</taxon>
        <taxon>Mortierellaceae</taxon>
        <taxon>Lobosporangium</taxon>
    </lineage>
</organism>
<dbReference type="Proteomes" id="UP000193648">
    <property type="component" value="Unassembled WGS sequence"/>
</dbReference>
<evidence type="ECO:0000256" key="1">
    <source>
        <dbReference type="SAM" id="MobiDB-lite"/>
    </source>
</evidence>